<accession>A0A2N5SQN2</accession>
<keyword evidence="3" id="KW-1185">Reference proteome</keyword>
<reference evidence="2 3" key="1">
    <citation type="submission" date="2017-11" db="EMBL/GenBank/DDBJ databases">
        <title>De novo assembly and phasing of dikaryotic genomes from two isolates of Puccinia coronata f. sp. avenae, the causal agent of oat crown rust.</title>
        <authorList>
            <person name="Miller M.E."/>
            <person name="Zhang Y."/>
            <person name="Omidvar V."/>
            <person name="Sperschneider J."/>
            <person name="Schwessinger B."/>
            <person name="Raley C."/>
            <person name="Palmer J.M."/>
            <person name="Garnica D."/>
            <person name="Upadhyaya N."/>
            <person name="Rathjen J."/>
            <person name="Taylor J.M."/>
            <person name="Park R.F."/>
            <person name="Dodds P.N."/>
            <person name="Hirsch C.D."/>
            <person name="Kianian S.F."/>
            <person name="Figueroa M."/>
        </authorList>
    </citation>
    <scope>NUCLEOTIDE SEQUENCE [LARGE SCALE GENOMIC DNA]</scope>
    <source>
        <strain evidence="2">12NC29</strain>
    </source>
</reference>
<dbReference type="Proteomes" id="UP000235388">
    <property type="component" value="Unassembled WGS sequence"/>
</dbReference>
<protein>
    <recommendedName>
        <fullName evidence="4">SAM domain-containing protein</fullName>
    </recommendedName>
</protein>
<dbReference type="OrthoDB" id="2506803at2759"/>
<sequence length="315" mass="35065">MIANGTSSNPSTMTWTAYILKNKKFPKSAPISIFDNVSLTQWLNKINFAQQSKGGVMIRMDNPCNEVLPACKEDLLARTMKRINARCDGPPTTAKRARRSGDHSPADSDEESSSGPEFNNLDVHSDEIYAKYGMNSDYDRVHPVFLDPTNANRYILLTSGNVDKWAKALCMQTPGVSLLSPPSSIKYLTRQKKDKLNHNDNLAPSGSNPFVDFTKWLASQKASPRSPSPPLSNYGDTSSDLADYLEFIKIAPHKREGLLNTLLHNDIDSYQMFKRLGVAELKLLGFNVGVITKLRSNVHRYKCHLSKAAQASPFL</sequence>
<dbReference type="EMBL" id="PGCJ01000892">
    <property type="protein sequence ID" value="PLW15567.1"/>
    <property type="molecule type" value="Genomic_DNA"/>
</dbReference>
<name>A0A2N5SQN2_9BASI</name>
<comment type="caution">
    <text evidence="2">The sequence shown here is derived from an EMBL/GenBank/DDBJ whole genome shotgun (WGS) entry which is preliminary data.</text>
</comment>
<evidence type="ECO:0000313" key="2">
    <source>
        <dbReference type="EMBL" id="PLW15567.1"/>
    </source>
</evidence>
<dbReference type="AlphaFoldDB" id="A0A2N5SQN2"/>
<evidence type="ECO:0008006" key="4">
    <source>
        <dbReference type="Google" id="ProtNLM"/>
    </source>
</evidence>
<proteinExistence type="predicted"/>
<evidence type="ECO:0000256" key="1">
    <source>
        <dbReference type="SAM" id="MobiDB-lite"/>
    </source>
</evidence>
<gene>
    <name evidence="2" type="ORF">PCANC_15841</name>
</gene>
<organism evidence="2 3">
    <name type="scientific">Puccinia coronata f. sp. avenae</name>
    <dbReference type="NCBI Taxonomy" id="200324"/>
    <lineage>
        <taxon>Eukaryota</taxon>
        <taxon>Fungi</taxon>
        <taxon>Dikarya</taxon>
        <taxon>Basidiomycota</taxon>
        <taxon>Pucciniomycotina</taxon>
        <taxon>Pucciniomycetes</taxon>
        <taxon>Pucciniales</taxon>
        <taxon>Pucciniaceae</taxon>
        <taxon>Puccinia</taxon>
    </lineage>
</organism>
<feature type="region of interest" description="Disordered" evidence="1">
    <location>
        <begin position="86"/>
        <end position="121"/>
    </location>
</feature>
<evidence type="ECO:0000313" key="3">
    <source>
        <dbReference type="Proteomes" id="UP000235388"/>
    </source>
</evidence>